<evidence type="ECO:0000256" key="2">
    <source>
        <dbReference type="ARBA" id="ARBA00007613"/>
    </source>
</evidence>
<dbReference type="EMBL" id="VLKR01000030">
    <property type="protein sequence ID" value="TWI16396.1"/>
    <property type="molecule type" value="Genomic_DNA"/>
</dbReference>
<dbReference type="PANTHER" id="PTHR30026">
    <property type="entry name" value="OUTER MEMBRANE PROTEIN TOLC"/>
    <property type="match status" value="1"/>
</dbReference>
<keyword evidence="7" id="KW-0998">Cell outer membrane</keyword>
<gene>
    <name evidence="8" type="ORF">IQ31_04394</name>
</gene>
<evidence type="ECO:0000256" key="5">
    <source>
        <dbReference type="ARBA" id="ARBA00022692"/>
    </source>
</evidence>
<evidence type="ECO:0000313" key="9">
    <source>
        <dbReference type="Proteomes" id="UP000315908"/>
    </source>
</evidence>
<keyword evidence="3" id="KW-0813">Transport</keyword>
<evidence type="ECO:0000313" key="8">
    <source>
        <dbReference type="EMBL" id="TWI16396.1"/>
    </source>
</evidence>
<evidence type="ECO:0000256" key="3">
    <source>
        <dbReference type="ARBA" id="ARBA00022448"/>
    </source>
</evidence>
<organism evidence="8 9">
    <name type="scientific">Sphingobacterium siyangense</name>
    <dbReference type="NCBI Taxonomy" id="459529"/>
    <lineage>
        <taxon>Bacteria</taxon>
        <taxon>Pseudomonadati</taxon>
        <taxon>Bacteroidota</taxon>
        <taxon>Sphingobacteriia</taxon>
        <taxon>Sphingobacteriales</taxon>
        <taxon>Sphingobacteriaceae</taxon>
        <taxon>Sphingobacterium</taxon>
    </lineage>
</organism>
<dbReference type="GO" id="GO:0015562">
    <property type="term" value="F:efflux transmembrane transporter activity"/>
    <property type="evidence" value="ECO:0007669"/>
    <property type="project" value="InterPro"/>
</dbReference>
<keyword evidence="4" id="KW-1134">Transmembrane beta strand</keyword>
<dbReference type="Gene3D" id="1.20.1600.10">
    <property type="entry name" value="Outer membrane efflux proteins (OEP)"/>
    <property type="match status" value="1"/>
</dbReference>
<dbReference type="AlphaFoldDB" id="A0A562M8W6"/>
<evidence type="ECO:0000256" key="7">
    <source>
        <dbReference type="ARBA" id="ARBA00023237"/>
    </source>
</evidence>
<evidence type="ECO:0000256" key="1">
    <source>
        <dbReference type="ARBA" id="ARBA00004442"/>
    </source>
</evidence>
<dbReference type="GO" id="GO:0015288">
    <property type="term" value="F:porin activity"/>
    <property type="evidence" value="ECO:0007669"/>
    <property type="project" value="TreeGrafter"/>
</dbReference>
<accession>A0A562M8W6</accession>
<comment type="subcellular location">
    <subcellularLocation>
        <location evidence="1">Cell outer membrane</location>
    </subcellularLocation>
</comment>
<dbReference type="Pfam" id="PF02321">
    <property type="entry name" value="OEP"/>
    <property type="match status" value="2"/>
</dbReference>
<evidence type="ECO:0000256" key="6">
    <source>
        <dbReference type="ARBA" id="ARBA00023136"/>
    </source>
</evidence>
<dbReference type="GO" id="GO:1990281">
    <property type="term" value="C:efflux pump complex"/>
    <property type="evidence" value="ECO:0007669"/>
    <property type="project" value="TreeGrafter"/>
</dbReference>
<protein>
    <submittedName>
        <fullName evidence="8">Outer membrane protein</fullName>
    </submittedName>
</protein>
<dbReference type="InterPro" id="IPR051906">
    <property type="entry name" value="TolC-like"/>
</dbReference>
<keyword evidence="6" id="KW-0472">Membrane</keyword>
<name>A0A562M8W6_9SPHI</name>
<dbReference type="GO" id="GO:0009279">
    <property type="term" value="C:cell outer membrane"/>
    <property type="evidence" value="ECO:0007669"/>
    <property type="project" value="UniProtKB-SubCell"/>
</dbReference>
<proteinExistence type="inferred from homology"/>
<dbReference type="InterPro" id="IPR003423">
    <property type="entry name" value="OMP_efflux"/>
</dbReference>
<dbReference type="SUPFAM" id="SSF56954">
    <property type="entry name" value="Outer membrane efflux proteins (OEP)"/>
    <property type="match status" value="1"/>
</dbReference>
<dbReference type="Proteomes" id="UP000315908">
    <property type="component" value="Unassembled WGS sequence"/>
</dbReference>
<comment type="caution">
    <text evidence="8">The sequence shown here is derived from an EMBL/GenBank/DDBJ whole genome shotgun (WGS) entry which is preliminary data.</text>
</comment>
<sequence>MEKAIDRVKLTVVFYSMMNNYQRSRIKCWFITINILLSTNVLAQRAWTLQDCIDYAVAHHLPIKQQDIKAKIKVLDQEMAVRERLPSVSGYANGYTTFGSSQDVFGTIRRNDNLNSNMGINAELTLYQYNYFRNQAKKAASEAEQEHIEKEILKRNLTVQLMEAYLQTLLAQALLVSQDSAMQFSQQLLDKAQKSTAVGATAVSVVAEAKANLAREKQQYQQYHKDRQQSLLKLAQLMNYPDYNNLSLAVPVAESDLLQEHTFSDISNLREEAYLHNPVFAKFRSQAVGLEVESKLVKAALFPTVKGSAGLGSTYFNAFKADNTRSFFVQSKDNFAQQLAVTVSVPIFNKGKTKRQLKQIDLNQQNIQLAIDNEKFAQQQILDKLLLELDENRKQYGIAVEASTATAQSLDYTLRSFEAGKASIYDVNTSKSNLIKAESETIRSKYTVVFNQLMLRYQIYGSIN</sequence>
<keyword evidence="5" id="KW-0812">Transmembrane</keyword>
<dbReference type="PANTHER" id="PTHR30026:SF20">
    <property type="entry name" value="OUTER MEMBRANE PROTEIN TOLC"/>
    <property type="match status" value="1"/>
</dbReference>
<comment type="similarity">
    <text evidence="2">Belongs to the outer membrane factor (OMF) (TC 1.B.17) family.</text>
</comment>
<reference evidence="8 9" key="1">
    <citation type="journal article" date="2015" name="Stand. Genomic Sci.">
        <title>Genomic Encyclopedia of Bacterial and Archaeal Type Strains, Phase III: the genomes of soil and plant-associated and newly described type strains.</title>
        <authorList>
            <person name="Whitman W.B."/>
            <person name="Woyke T."/>
            <person name="Klenk H.P."/>
            <person name="Zhou Y."/>
            <person name="Lilburn T.G."/>
            <person name="Beck B.J."/>
            <person name="De Vos P."/>
            <person name="Vandamme P."/>
            <person name="Eisen J.A."/>
            <person name="Garrity G."/>
            <person name="Hugenholtz P."/>
            <person name="Kyrpides N.C."/>
        </authorList>
    </citation>
    <scope>NUCLEOTIDE SEQUENCE [LARGE SCALE GENOMIC DNA]</scope>
    <source>
        <strain evidence="8 9">CGMCC 1.6855</strain>
    </source>
</reference>
<evidence type="ECO:0000256" key="4">
    <source>
        <dbReference type="ARBA" id="ARBA00022452"/>
    </source>
</evidence>